<feature type="region of interest" description="Disordered" evidence="6">
    <location>
        <begin position="331"/>
        <end position="361"/>
    </location>
</feature>
<dbReference type="GO" id="GO:0006508">
    <property type="term" value="P:proteolysis"/>
    <property type="evidence" value="ECO:0007669"/>
    <property type="project" value="UniProtKB-KW"/>
</dbReference>
<name>A0A2U1CUD7_9GAMM</name>
<feature type="active site" description="Charge relay system" evidence="5">
    <location>
        <position position="363"/>
    </location>
</feature>
<protein>
    <submittedName>
        <fullName evidence="8">Serine protease</fullName>
    </submittedName>
</protein>
<feature type="region of interest" description="Disordered" evidence="6">
    <location>
        <begin position="1"/>
        <end position="64"/>
    </location>
</feature>
<evidence type="ECO:0000256" key="1">
    <source>
        <dbReference type="ARBA" id="ARBA00011073"/>
    </source>
</evidence>
<dbReference type="PROSITE" id="PS00137">
    <property type="entry name" value="SUBTILASE_HIS"/>
    <property type="match status" value="1"/>
</dbReference>
<feature type="compositionally biased region" description="Basic and acidic residues" evidence="6">
    <location>
        <begin position="823"/>
        <end position="836"/>
    </location>
</feature>
<evidence type="ECO:0000259" key="7">
    <source>
        <dbReference type="Pfam" id="PF00082"/>
    </source>
</evidence>
<keyword evidence="2 5" id="KW-0645">Protease</keyword>
<comment type="caution">
    <text evidence="8">The sequence shown here is derived from an EMBL/GenBank/DDBJ whole genome shotgun (WGS) entry which is preliminary data.</text>
</comment>
<dbReference type="SUPFAM" id="SSF52743">
    <property type="entry name" value="Subtilisin-like"/>
    <property type="match status" value="1"/>
</dbReference>
<keyword evidence="4 5" id="KW-0720">Serine protease</keyword>
<dbReference type="InterPro" id="IPR000209">
    <property type="entry name" value="Peptidase_S8/S53_dom"/>
</dbReference>
<comment type="similarity">
    <text evidence="1 5">Belongs to the peptidase S8 family.</text>
</comment>
<dbReference type="InterPro" id="IPR050131">
    <property type="entry name" value="Peptidase_S8_subtilisin-like"/>
</dbReference>
<dbReference type="PRINTS" id="PR00723">
    <property type="entry name" value="SUBTILISIN"/>
</dbReference>
<dbReference type="AlphaFoldDB" id="A0A2U1CUD7"/>
<evidence type="ECO:0000256" key="3">
    <source>
        <dbReference type="ARBA" id="ARBA00022801"/>
    </source>
</evidence>
<evidence type="ECO:0000313" key="9">
    <source>
        <dbReference type="Proteomes" id="UP000245887"/>
    </source>
</evidence>
<reference evidence="8 9" key="1">
    <citation type="submission" date="2018-04" db="EMBL/GenBank/DDBJ databases">
        <title>Genomic Encyclopedia of Type Strains, Phase IV (KMG-IV): sequencing the most valuable type-strain genomes for metagenomic binning, comparative biology and taxonomic classification.</title>
        <authorList>
            <person name="Goeker M."/>
        </authorList>
    </citation>
    <scope>NUCLEOTIDE SEQUENCE [LARGE SCALE GENOMIC DNA]</scope>
    <source>
        <strain evidence="8 9">DSM 28688</strain>
    </source>
</reference>
<keyword evidence="3 5" id="KW-0378">Hydrolase</keyword>
<feature type="active site" description="Charge relay system" evidence="5">
    <location>
        <position position="534"/>
    </location>
</feature>
<organism evidence="8 9">
    <name type="scientific">Tamilnaduibacter salinus</name>
    <dbReference type="NCBI Taxonomy" id="1484056"/>
    <lineage>
        <taxon>Bacteria</taxon>
        <taxon>Pseudomonadati</taxon>
        <taxon>Pseudomonadota</taxon>
        <taxon>Gammaproteobacteria</taxon>
        <taxon>Pseudomonadales</taxon>
        <taxon>Marinobacteraceae</taxon>
        <taxon>Tamilnaduibacter</taxon>
    </lineage>
</organism>
<dbReference type="Proteomes" id="UP000245887">
    <property type="component" value="Unassembled WGS sequence"/>
</dbReference>
<dbReference type="InterPro" id="IPR015500">
    <property type="entry name" value="Peptidase_S8_subtilisin-rel"/>
</dbReference>
<evidence type="ECO:0000256" key="2">
    <source>
        <dbReference type="ARBA" id="ARBA00022670"/>
    </source>
</evidence>
<sequence length="836" mass="88220">MGGGPTPDASGEIRIEARTRVDSDTADDLGRGQAESNNSIPQGLPSPAIVGGYVSDTSGPHETPGLRFSTDETDRYQLSLTGSQVVSVQLFTVTNELESGIVRLLNQDGDSVDQALLSQTTDSASVSPSASSEAQYELVIDTGPDSAPFRYVVSVSSSSGGSTATHLAAGDAPFEAGEALVTYAAPVSGVRSLAVQSGASGTRRLSGNTWLLRQSDQFRALSRGGMSDRRQTIDWIRELRQQPGVVAAEPNYRVHGMQVNPDDDDLYRQQWNLPQIQVPAVWQVQSNPGSGIRVAVLDTGLFSSSPESLGNWHPDIEKADGSGIVLPSTADYVSGDNEGDTTAGRDRNPANPGNGDIQSSSFHGTHVSGIVVGRDNQDGIVGIAPFADLMPIRVLGTDEQGSTSDLIAAIDDLASLSPSQRPHVINLSLGGVGNSDTLRSAIDWGVDQGILFVAAAGNQGTSDPVYPAAFDNVIAVGAVDSSGERAPYSNFGPWLDLMAPGGYSPRDGRSIISAWGRQAGNTFTPDYAPLEGTSVATPHVSGVIALMQQSSLAERGRRLSLAEFMTHLRNGRLTSRDDSFYSPSEYGEGLMDAVKATDAAGLSFNGVIVGNPASFRFNGSVTTSETTLSVLPETDSEAVLPTASVASPSWLDVSKDESLNGETVTLVATINNRRQAEQDEVTVSYENAEGNSRTLNIPVNVQLGDPVNARDAGRHYVLLVSADGERETVAQQVVTASGGSYAFAFDDVEPGEYFLVAGSDVDNDGNICDNGEACAEYPTNGLPEPVRLGDTSRNDLSMTTSFRRSASSAQSLPRPGFRGYRLLRPESAEPQRKVVP</sequence>
<feature type="active site" description="Charge relay system" evidence="5">
    <location>
        <position position="298"/>
    </location>
</feature>
<feature type="domain" description="Peptidase S8/S53" evidence="7">
    <location>
        <begin position="289"/>
        <end position="550"/>
    </location>
</feature>
<feature type="compositionally biased region" description="Polar residues" evidence="6">
    <location>
        <begin position="794"/>
        <end position="811"/>
    </location>
</feature>
<evidence type="ECO:0000313" key="8">
    <source>
        <dbReference type="EMBL" id="PVY70678.1"/>
    </source>
</evidence>
<dbReference type="PROSITE" id="PS51892">
    <property type="entry name" value="SUBTILASE"/>
    <property type="match status" value="1"/>
</dbReference>
<evidence type="ECO:0000256" key="5">
    <source>
        <dbReference type="PROSITE-ProRule" id="PRU01240"/>
    </source>
</evidence>
<dbReference type="PROSITE" id="PS00138">
    <property type="entry name" value="SUBTILASE_SER"/>
    <property type="match status" value="1"/>
</dbReference>
<dbReference type="PIRSF" id="PIRSF037893">
    <property type="entry name" value="Subtilisin_rel_Maqu_2796"/>
    <property type="match status" value="1"/>
</dbReference>
<accession>A0A2U1CUD7</accession>
<dbReference type="PANTHER" id="PTHR43806:SF11">
    <property type="entry name" value="CEREVISIN-RELATED"/>
    <property type="match status" value="1"/>
</dbReference>
<evidence type="ECO:0000256" key="6">
    <source>
        <dbReference type="SAM" id="MobiDB-lite"/>
    </source>
</evidence>
<dbReference type="InterPro" id="IPR023828">
    <property type="entry name" value="Peptidase_S8_Ser-AS"/>
</dbReference>
<feature type="region of interest" description="Disordered" evidence="6">
    <location>
        <begin position="779"/>
        <end position="836"/>
    </location>
</feature>
<proteinExistence type="inferred from homology"/>
<dbReference type="GO" id="GO:0004252">
    <property type="term" value="F:serine-type endopeptidase activity"/>
    <property type="evidence" value="ECO:0007669"/>
    <property type="project" value="UniProtKB-UniRule"/>
</dbReference>
<dbReference type="Pfam" id="PF00082">
    <property type="entry name" value="Peptidase_S8"/>
    <property type="match status" value="1"/>
</dbReference>
<dbReference type="InterPro" id="IPR017309">
    <property type="entry name" value="Pept_S8A_subtilisin_proteobac"/>
</dbReference>
<gene>
    <name evidence="8" type="ORF">C8D92_10834</name>
</gene>
<dbReference type="InterPro" id="IPR036852">
    <property type="entry name" value="Peptidase_S8/S53_dom_sf"/>
</dbReference>
<feature type="compositionally biased region" description="Basic and acidic residues" evidence="6">
    <location>
        <begin position="11"/>
        <end position="23"/>
    </location>
</feature>
<evidence type="ECO:0000256" key="4">
    <source>
        <dbReference type="ARBA" id="ARBA00022825"/>
    </source>
</evidence>
<dbReference type="EMBL" id="QEKQ01000008">
    <property type="protein sequence ID" value="PVY70678.1"/>
    <property type="molecule type" value="Genomic_DNA"/>
</dbReference>
<dbReference type="Gene3D" id="3.40.50.200">
    <property type="entry name" value="Peptidase S8/S53 domain"/>
    <property type="match status" value="1"/>
</dbReference>
<dbReference type="InterPro" id="IPR022398">
    <property type="entry name" value="Peptidase_S8_His-AS"/>
</dbReference>
<dbReference type="PANTHER" id="PTHR43806">
    <property type="entry name" value="PEPTIDASE S8"/>
    <property type="match status" value="1"/>
</dbReference>